<proteinExistence type="predicted"/>
<dbReference type="Proteomes" id="UP001319121">
    <property type="component" value="Chromosome"/>
</dbReference>
<dbReference type="Pfam" id="PF02482">
    <property type="entry name" value="Ribosomal_S30AE"/>
    <property type="match status" value="1"/>
</dbReference>
<dbReference type="KEGG" id="fku:FGKAn22_06230"/>
<keyword evidence="2" id="KW-1185">Reference proteome</keyword>
<dbReference type="SUPFAM" id="SSF69754">
    <property type="entry name" value="Ribosome binding protein Y (YfiA homologue)"/>
    <property type="match status" value="1"/>
</dbReference>
<evidence type="ECO:0000313" key="1">
    <source>
        <dbReference type="EMBL" id="BBI98930.1"/>
    </source>
</evidence>
<name>A0AAN1VZ67_9PROT</name>
<dbReference type="InterPro" id="IPR036567">
    <property type="entry name" value="RHF-like"/>
</dbReference>
<accession>A0AAN1VZ67</accession>
<dbReference type="InterPro" id="IPR012340">
    <property type="entry name" value="NA-bd_OB-fold"/>
</dbReference>
<dbReference type="Gene3D" id="2.40.50.140">
    <property type="entry name" value="Nucleic acid-binding proteins"/>
    <property type="match status" value="1"/>
</dbReference>
<reference evidence="1 2" key="1">
    <citation type="submission" date="2019-03" db="EMBL/GenBank/DDBJ databases">
        <title>Complete genome sequence of Ferrigenium kumadai strain An22, a microaerophilic iron-oxidizing bacterium isolated from a paddy field soil.</title>
        <authorList>
            <person name="Watanabe T."/>
            <person name="Asakawa S."/>
        </authorList>
    </citation>
    <scope>NUCLEOTIDE SEQUENCE [LARGE SCALE GENOMIC DNA]</scope>
    <source>
        <strain evidence="1 2">An22</strain>
    </source>
</reference>
<sequence length="182" mass="20957">MQIPLQITVRDVPQSEAVEARIRQKVDKLEEFFSHIISCRVVVEAPHKHHHQGKQYTLRIDIGVPGHEIVVNRDHHEDVFVALRDGFDAAKRQLDEYARRNRRETKVHAPERVGRVLRLSREEGIGFIAGQDGTEHYFDRANVVSPRFEQLKEGDEVKFIEEIAGEGAQAKRVSIGHHHEPE</sequence>
<evidence type="ECO:0000313" key="2">
    <source>
        <dbReference type="Proteomes" id="UP001319121"/>
    </source>
</evidence>
<dbReference type="CDD" id="cd00552">
    <property type="entry name" value="RaiA"/>
    <property type="match status" value="1"/>
</dbReference>
<gene>
    <name evidence="1" type="ORF">FGKAn22_06230</name>
</gene>
<dbReference type="Gene3D" id="3.30.160.100">
    <property type="entry name" value="Ribosome hibernation promotion factor-like"/>
    <property type="match status" value="1"/>
</dbReference>
<protein>
    <submittedName>
        <fullName evidence="1">Ribosomal pseudouridine synthase</fullName>
    </submittedName>
</protein>
<dbReference type="SUPFAM" id="SSF50249">
    <property type="entry name" value="Nucleic acid-binding proteins"/>
    <property type="match status" value="1"/>
</dbReference>
<dbReference type="EMBL" id="AP019536">
    <property type="protein sequence ID" value="BBI98930.1"/>
    <property type="molecule type" value="Genomic_DNA"/>
</dbReference>
<organism evidence="1 2">
    <name type="scientific">Ferrigenium kumadai</name>
    <dbReference type="NCBI Taxonomy" id="1682490"/>
    <lineage>
        <taxon>Bacteria</taxon>
        <taxon>Pseudomonadati</taxon>
        <taxon>Pseudomonadota</taxon>
        <taxon>Betaproteobacteria</taxon>
        <taxon>Nitrosomonadales</taxon>
        <taxon>Gallionellaceae</taxon>
        <taxon>Ferrigenium</taxon>
    </lineage>
</organism>
<dbReference type="RefSeq" id="WP_212786535.1">
    <property type="nucleotide sequence ID" value="NZ_AP019536.1"/>
</dbReference>
<dbReference type="InterPro" id="IPR003489">
    <property type="entry name" value="RHF/RaiA"/>
</dbReference>
<dbReference type="AlphaFoldDB" id="A0AAN1VZ67"/>